<dbReference type="InParanoid" id="B7FZK5"/>
<dbReference type="SMART" id="SM00487">
    <property type="entry name" value="DEXDc"/>
    <property type="match status" value="1"/>
</dbReference>
<dbReference type="GO" id="GO:0005524">
    <property type="term" value="F:ATP binding"/>
    <property type="evidence" value="ECO:0007669"/>
    <property type="project" value="UniProtKB-UniRule"/>
</dbReference>
<feature type="compositionally biased region" description="Polar residues" evidence="7">
    <location>
        <begin position="119"/>
        <end position="131"/>
    </location>
</feature>
<dbReference type="Pfam" id="PF00271">
    <property type="entry name" value="Helicase_C"/>
    <property type="match status" value="1"/>
</dbReference>
<dbReference type="InterPro" id="IPR027417">
    <property type="entry name" value="P-loop_NTPase"/>
</dbReference>
<feature type="region of interest" description="Disordered" evidence="7">
    <location>
        <begin position="119"/>
        <end position="227"/>
    </location>
</feature>
<dbReference type="STRING" id="556484.B7FZK5"/>
<keyword evidence="11" id="KW-1185">Reference proteome</keyword>
<dbReference type="GeneID" id="7200880"/>
<proteinExistence type="inferred from homology"/>
<dbReference type="GO" id="GO:0003724">
    <property type="term" value="F:RNA helicase activity"/>
    <property type="evidence" value="ECO:0007669"/>
    <property type="project" value="UniProtKB-EC"/>
</dbReference>
<feature type="region of interest" description="Disordered" evidence="7">
    <location>
        <begin position="466"/>
        <end position="493"/>
    </location>
</feature>
<evidence type="ECO:0000256" key="6">
    <source>
        <dbReference type="RuleBase" id="RU365068"/>
    </source>
</evidence>
<feature type="compositionally biased region" description="Acidic residues" evidence="7">
    <location>
        <begin position="469"/>
        <end position="490"/>
    </location>
</feature>
<gene>
    <name evidence="10" type="ORF">PHATRDRAFT_45727</name>
</gene>
<keyword evidence="4 6" id="KW-0067">ATP-binding</keyword>
<evidence type="ECO:0000259" key="9">
    <source>
        <dbReference type="PROSITE" id="PS51194"/>
    </source>
</evidence>
<evidence type="ECO:0000256" key="5">
    <source>
        <dbReference type="ARBA" id="ARBA00022884"/>
    </source>
</evidence>
<dbReference type="SUPFAM" id="SSF52540">
    <property type="entry name" value="P-loop containing nucleoside triphosphate hydrolases"/>
    <property type="match status" value="1"/>
</dbReference>
<dbReference type="RefSeq" id="XP_002179962.1">
    <property type="nucleotide sequence ID" value="XM_002179926.1"/>
</dbReference>
<comment type="function">
    <text evidence="6">RNA helicase.</text>
</comment>
<dbReference type="PROSITE" id="PS51194">
    <property type="entry name" value="HELICASE_CTER"/>
    <property type="match status" value="1"/>
</dbReference>
<dbReference type="Proteomes" id="UP000000759">
    <property type="component" value="Chromosome 8"/>
</dbReference>
<evidence type="ECO:0000256" key="7">
    <source>
        <dbReference type="SAM" id="MobiDB-lite"/>
    </source>
</evidence>
<dbReference type="GO" id="GO:0003723">
    <property type="term" value="F:RNA binding"/>
    <property type="evidence" value="ECO:0007669"/>
    <property type="project" value="UniProtKB-UniRule"/>
</dbReference>
<keyword evidence="2 6" id="KW-0378">Hydrolase</keyword>
<evidence type="ECO:0000256" key="4">
    <source>
        <dbReference type="ARBA" id="ARBA00022840"/>
    </source>
</evidence>
<dbReference type="PROSITE" id="PS00039">
    <property type="entry name" value="DEAD_ATP_HELICASE"/>
    <property type="match status" value="1"/>
</dbReference>
<accession>B7FZK5</accession>
<dbReference type="PROSITE" id="PS51192">
    <property type="entry name" value="HELICASE_ATP_BIND_1"/>
    <property type="match status" value="1"/>
</dbReference>
<dbReference type="PANTHER" id="PTHR24031">
    <property type="entry name" value="RNA HELICASE"/>
    <property type="match status" value="1"/>
</dbReference>
<evidence type="ECO:0000256" key="3">
    <source>
        <dbReference type="ARBA" id="ARBA00022806"/>
    </source>
</evidence>
<dbReference type="InterPro" id="IPR001650">
    <property type="entry name" value="Helicase_C-like"/>
</dbReference>
<keyword evidence="1 6" id="KW-0547">Nucleotide-binding</keyword>
<sequence length="948" mass="102456">MTSAIVSGSGRKGRKRSRPAAPSFGWKPVEVTIGDVVPAGSVDVTSDNGDAMASNHYDDDSFAHRASRDLEAEPGEGVGMFYGLEVISGDQYRMITTPHSEGSDPSSITRLLVVNSPDVTTNNVDKNVQTVRKQETPARNKSKKTKKQGDTASQNPNCAPSETRSTEPSATAGRTVETCKHSKSGPVDLTTARNGKISSKALEDDQQSDTGRSVAEGSQGRQRSQQQAQAMQDAWLMQTGGVSLDLAICEALVLQSFWTPTPIQAATLPAAILGRRNVVGAAPTGSGKTLAFLLPVAQFLLQKQESMHINDEATKDDSLQALIVTPTRELALQIHREAVSLLSSSIKKNSGCGVLVGGLAHAKQSRVLASLSAFLRMHSSIDARVDVGADAGLRRNIRLEISLSLRSKRSSLRDTFIDNLHLSSGEHAHLNDLSRVRFLIIDEADRMIQQGSFPQLARILDAVQKANPTDDDDDEEELGEEGTDITEEDGDTNRLFGLPGIPGEAKVTMLNASILQQIEEVKNGSKSGPPVVEEICSGEEDVEAEGFEGGSDDGSDPISLPGLPPVYRQTFVYSATLTLPSSGSALQSKKKKRARSNKDVDGAIAEILEKSRAKGTTKVVDLSHLDKRDKAKSVPITAQTDDRSKANAIPAGPAGQFRLPPGLTLQQIKCTQRHKDSHLYAYLLTTDAGASGPSLVFCNSIAAVRRVGATMQTLGLQVRVLHAQMQQRARFKAIESLRNGKERTVVVCTDVAARGLDIPSVASVVHYDVARTVDSFVHRSGRTARGMGPGAVGSSLSLVAPSEDRIHGKIVESLQAKFESVNLDGRLFKAAQERVNLACKVVETEETERKTQQSNKWFLDNAEEAGIELDEDVFEEGLAGGDKRDRGRLREGQLAKERLQKLLAEPMQTQRFCKFLSTRTTSNHRSIAPSLPQAGGNQARRNKKRRRN</sequence>
<evidence type="ECO:0000313" key="10">
    <source>
        <dbReference type="EMBL" id="EEC48153.1"/>
    </source>
</evidence>
<dbReference type="Gene3D" id="3.40.50.300">
    <property type="entry name" value="P-loop containing nucleotide triphosphate hydrolases"/>
    <property type="match status" value="2"/>
</dbReference>
<dbReference type="eggNOG" id="KOG0347">
    <property type="taxonomic scope" value="Eukaryota"/>
</dbReference>
<evidence type="ECO:0000313" key="11">
    <source>
        <dbReference type="Proteomes" id="UP000000759"/>
    </source>
</evidence>
<dbReference type="GO" id="GO:0016787">
    <property type="term" value="F:hydrolase activity"/>
    <property type="evidence" value="ECO:0007669"/>
    <property type="project" value="UniProtKB-KW"/>
</dbReference>
<dbReference type="EC" id="3.6.4.13" evidence="6"/>
<reference evidence="11" key="2">
    <citation type="submission" date="2008-08" db="EMBL/GenBank/DDBJ databases">
        <authorList>
            <consortium name="Diatom Consortium"/>
            <person name="Grigoriev I."/>
            <person name="Grimwood J."/>
            <person name="Kuo A."/>
            <person name="Otillar R.P."/>
            <person name="Salamov A."/>
            <person name="Detter J.C."/>
            <person name="Lindquist E."/>
            <person name="Shapiro H."/>
            <person name="Lucas S."/>
            <person name="Glavina del Rio T."/>
            <person name="Pitluck S."/>
            <person name="Rokhsar D."/>
            <person name="Bowler C."/>
        </authorList>
    </citation>
    <scope>GENOME REANNOTATION</scope>
    <source>
        <strain evidence="11">CCAP 1055/1</strain>
    </source>
</reference>
<keyword evidence="5 6" id="KW-0694">RNA-binding</keyword>
<keyword evidence="3 6" id="KW-0347">Helicase</keyword>
<dbReference type="InterPro" id="IPR000629">
    <property type="entry name" value="RNA-helicase_DEAD-box_CS"/>
</dbReference>
<protein>
    <recommendedName>
        <fullName evidence="6">ATP-dependent RNA helicase</fullName>
        <ecNumber evidence="6">3.6.4.13</ecNumber>
    </recommendedName>
</protein>
<dbReference type="InterPro" id="IPR011545">
    <property type="entry name" value="DEAD/DEAH_box_helicase_dom"/>
</dbReference>
<dbReference type="KEGG" id="pti:PHATRDRAFT_45727"/>
<comment type="domain">
    <text evidence="6">The Q motif is unique to and characteristic of the DEAD box family of RNA helicases and controls ATP binding and hydrolysis.</text>
</comment>
<feature type="region of interest" description="Disordered" evidence="7">
    <location>
        <begin position="923"/>
        <end position="948"/>
    </location>
</feature>
<name>B7FZK5_PHATC</name>
<feature type="compositionally biased region" description="Polar residues" evidence="7">
    <location>
        <begin position="150"/>
        <end position="169"/>
    </location>
</feature>
<dbReference type="AlphaFoldDB" id="B7FZK5"/>
<evidence type="ECO:0000256" key="1">
    <source>
        <dbReference type="ARBA" id="ARBA00022741"/>
    </source>
</evidence>
<dbReference type="SMART" id="SM00490">
    <property type="entry name" value="HELICc"/>
    <property type="match status" value="1"/>
</dbReference>
<reference evidence="10 11" key="1">
    <citation type="journal article" date="2008" name="Nature">
        <title>The Phaeodactylum genome reveals the evolutionary history of diatom genomes.</title>
        <authorList>
            <person name="Bowler C."/>
            <person name="Allen A.E."/>
            <person name="Badger J.H."/>
            <person name="Grimwood J."/>
            <person name="Jabbari K."/>
            <person name="Kuo A."/>
            <person name="Maheswari U."/>
            <person name="Martens C."/>
            <person name="Maumus F."/>
            <person name="Otillar R.P."/>
            <person name="Rayko E."/>
            <person name="Salamov A."/>
            <person name="Vandepoele K."/>
            <person name="Beszteri B."/>
            <person name="Gruber A."/>
            <person name="Heijde M."/>
            <person name="Katinka M."/>
            <person name="Mock T."/>
            <person name="Valentin K."/>
            <person name="Verret F."/>
            <person name="Berges J.A."/>
            <person name="Brownlee C."/>
            <person name="Cadoret J.P."/>
            <person name="Chiovitti A."/>
            <person name="Choi C.J."/>
            <person name="Coesel S."/>
            <person name="De Martino A."/>
            <person name="Detter J.C."/>
            <person name="Durkin C."/>
            <person name="Falciatore A."/>
            <person name="Fournet J."/>
            <person name="Haruta M."/>
            <person name="Huysman M.J."/>
            <person name="Jenkins B.D."/>
            <person name="Jiroutova K."/>
            <person name="Jorgensen R.E."/>
            <person name="Joubert Y."/>
            <person name="Kaplan A."/>
            <person name="Kroger N."/>
            <person name="Kroth P.G."/>
            <person name="La Roche J."/>
            <person name="Lindquist E."/>
            <person name="Lommer M."/>
            <person name="Martin-Jezequel V."/>
            <person name="Lopez P.J."/>
            <person name="Lucas S."/>
            <person name="Mangogna M."/>
            <person name="McGinnis K."/>
            <person name="Medlin L.K."/>
            <person name="Montsant A."/>
            <person name="Oudot-Le Secq M.P."/>
            <person name="Napoli C."/>
            <person name="Obornik M."/>
            <person name="Parker M.S."/>
            <person name="Petit J.L."/>
            <person name="Porcel B.M."/>
            <person name="Poulsen N."/>
            <person name="Robison M."/>
            <person name="Rychlewski L."/>
            <person name="Rynearson T.A."/>
            <person name="Schmutz J."/>
            <person name="Shapiro H."/>
            <person name="Siaut M."/>
            <person name="Stanley M."/>
            <person name="Sussman M.R."/>
            <person name="Taylor A.R."/>
            <person name="Vardi A."/>
            <person name="von Dassow P."/>
            <person name="Vyverman W."/>
            <person name="Willis A."/>
            <person name="Wyrwicz L.S."/>
            <person name="Rokhsar D.S."/>
            <person name="Weissenbach J."/>
            <person name="Armbrust E.V."/>
            <person name="Green B.R."/>
            <person name="Van de Peer Y."/>
            <person name="Grigoriev I.V."/>
        </authorList>
    </citation>
    <scope>NUCLEOTIDE SEQUENCE [LARGE SCALE GENOMIC DNA]</scope>
    <source>
        <strain evidence="10 11">CCAP 1055/1</strain>
    </source>
</reference>
<comment type="similarity">
    <text evidence="6">Belongs to the DEAD box helicase family.</text>
</comment>
<dbReference type="InterPro" id="IPR014001">
    <property type="entry name" value="Helicase_ATP-bd"/>
</dbReference>
<dbReference type="OrthoDB" id="4310724at2759"/>
<feature type="domain" description="Helicase ATP-binding" evidence="8">
    <location>
        <begin position="269"/>
        <end position="532"/>
    </location>
</feature>
<dbReference type="PaxDb" id="2850-Phatr45727"/>
<feature type="region of interest" description="Disordered" evidence="7">
    <location>
        <begin position="1"/>
        <end position="25"/>
    </location>
</feature>
<organism evidence="10 11">
    <name type="scientific">Phaeodactylum tricornutum (strain CCAP 1055/1)</name>
    <dbReference type="NCBI Taxonomy" id="556484"/>
    <lineage>
        <taxon>Eukaryota</taxon>
        <taxon>Sar</taxon>
        <taxon>Stramenopiles</taxon>
        <taxon>Ochrophyta</taxon>
        <taxon>Bacillariophyta</taxon>
        <taxon>Bacillariophyceae</taxon>
        <taxon>Bacillariophycidae</taxon>
        <taxon>Naviculales</taxon>
        <taxon>Phaeodactylaceae</taxon>
        <taxon>Phaeodactylum</taxon>
    </lineage>
</organism>
<comment type="catalytic activity">
    <reaction evidence="6">
        <text>ATP + H2O = ADP + phosphate + H(+)</text>
        <dbReference type="Rhea" id="RHEA:13065"/>
        <dbReference type="ChEBI" id="CHEBI:15377"/>
        <dbReference type="ChEBI" id="CHEBI:15378"/>
        <dbReference type="ChEBI" id="CHEBI:30616"/>
        <dbReference type="ChEBI" id="CHEBI:43474"/>
        <dbReference type="ChEBI" id="CHEBI:456216"/>
        <dbReference type="EC" id="3.6.4.13"/>
    </reaction>
</comment>
<dbReference type="CDD" id="cd18787">
    <property type="entry name" value="SF2_C_DEAD"/>
    <property type="match status" value="1"/>
</dbReference>
<evidence type="ECO:0000259" key="8">
    <source>
        <dbReference type="PROSITE" id="PS51192"/>
    </source>
</evidence>
<dbReference type="Pfam" id="PF00270">
    <property type="entry name" value="DEAD"/>
    <property type="match status" value="1"/>
</dbReference>
<evidence type="ECO:0000256" key="2">
    <source>
        <dbReference type="ARBA" id="ARBA00022801"/>
    </source>
</evidence>
<dbReference type="EMBL" id="CM000611">
    <property type="protein sequence ID" value="EEC48153.1"/>
    <property type="molecule type" value="Genomic_DNA"/>
</dbReference>
<feature type="domain" description="Helicase C-terminal" evidence="9">
    <location>
        <begin position="678"/>
        <end position="829"/>
    </location>
</feature>
<feature type="compositionally biased region" description="Low complexity" evidence="7">
    <location>
        <begin position="217"/>
        <end position="227"/>
    </location>
</feature>